<comment type="subcellular location">
    <subcellularLocation>
        <location evidence="1">Membrane</location>
        <topology evidence="1">Multi-pass membrane protein</topology>
    </subcellularLocation>
</comment>
<evidence type="ECO:0000313" key="8">
    <source>
        <dbReference type="Proteomes" id="UP000664414"/>
    </source>
</evidence>
<feature type="transmembrane region" description="Helical" evidence="6">
    <location>
        <begin position="208"/>
        <end position="226"/>
    </location>
</feature>
<keyword evidence="4 6" id="KW-1133">Transmembrane helix</keyword>
<gene>
    <name evidence="7" type="ORF">J0H12_00945</name>
</gene>
<evidence type="ECO:0000256" key="3">
    <source>
        <dbReference type="ARBA" id="ARBA00022692"/>
    </source>
</evidence>
<dbReference type="GO" id="GO:0055085">
    <property type="term" value="P:transmembrane transport"/>
    <property type="evidence" value="ECO:0007669"/>
    <property type="project" value="TreeGrafter"/>
</dbReference>
<feature type="transmembrane region" description="Helical" evidence="6">
    <location>
        <begin position="238"/>
        <end position="264"/>
    </location>
</feature>
<evidence type="ECO:0000313" key="7">
    <source>
        <dbReference type="EMBL" id="MBN9412481.1"/>
    </source>
</evidence>
<keyword evidence="3 6" id="KW-0812">Transmembrane</keyword>
<feature type="transmembrane region" description="Helical" evidence="6">
    <location>
        <begin position="12"/>
        <end position="30"/>
    </location>
</feature>
<proteinExistence type="inferred from homology"/>
<reference evidence="7" key="1">
    <citation type="submission" date="2021-02" db="EMBL/GenBank/DDBJ databases">
        <title>Thiocyanate and organic carbon inputs drive convergent selection for specific autotrophic Afipia and Thiobacillus strains within complex microbiomes.</title>
        <authorList>
            <person name="Huddy R.J."/>
            <person name="Sachdeva R."/>
            <person name="Kadzinga F."/>
            <person name="Kantor R.S."/>
            <person name="Harrison S.T.L."/>
            <person name="Banfield J.F."/>
        </authorList>
    </citation>
    <scope>NUCLEOTIDE SEQUENCE</scope>
    <source>
        <strain evidence="7">SCN18_10_11_15_R4_P_38_20</strain>
    </source>
</reference>
<evidence type="ECO:0000256" key="6">
    <source>
        <dbReference type="SAM" id="Phobius"/>
    </source>
</evidence>
<feature type="transmembrane region" description="Helical" evidence="6">
    <location>
        <begin position="271"/>
        <end position="290"/>
    </location>
</feature>
<dbReference type="InterPro" id="IPR002549">
    <property type="entry name" value="AI-2E-like"/>
</dbReference>
<dbReference type="Pfam" id="PF01594">
    <property type="entry name" value="AI-2E_transport"/>
    <property type="match status" value="1"/>
</dbReference>
<organism evidence="7 8">
    <name type="scientific">Candidatus Paracaedimonas acanthamoebae</name>
    <dbReference type="NCBI Taxonomy" id="244581"/>
    <lineage>
        <taxon>Bacteria</taxon>
        <taxon>Pseudomonadati</taxon>
        <taxon>Pseudomonadota</taxon>
        <taxon>Alphaproteobacteria</taxon>
        <taxon>Holosporales</taxon>
        <taxon>Caedimonadaceae</taxon>
        <taxon>Candidatus Paracaedimonas</taxon>
    </lineage>
</organism>
<dbReference type="PANTHER" id="PTHR21716">
    <property type="entry name" value="TRANSMEMBRANE PROTEIN"/>
    <property type="match status" value="1"/>
</dbReference>
<feature type="transmembrane region" description="Helical" evidence="6">
    <location>
        <begin position="66"/>
        <end position="87"/>
    </location>
</feature>
<comment type="similarity">
    <text evidence="2">Belongs to the autoinducer-2 exporter (AI-2E) (TC 2.A.86) family.</text>
</comment>
<comment type="caution">
    <text evidence="7">The sequence shown here is derived from an EMBL/GenBank/DDBJ whole genome shotgun (WGS) entry which is preliminary data.</text>
</comment>
<evidence type="ECO:0000256" key="5">
    <source>
        <dbReference type="ARBA" id="ARBA00023136"/>
    </source>
</evidence>
<feature type="transmembrane region" description="Helical" evidence="6">
    <location>
        <begin position="310"/>
        <end position="341"/>
    </location>
</feature>
<keyword evidence="5 6" id="KW-0472">Membrane</keyword>
<dbReference type="PANTHER" id="PTHR21716:SF64">
    <property type="entry name" value="AI-2 TRANSPORT PROTEIN TQSA"/>
    <property type="match status" value="1"/>
</dbReference>
<evidence type="ECO:0000256" key="2">
    <source>
        <dbReference type="ARBA" id="ARBA00009773"/>
    </source>
</evidence>
<evidence type="ECO:0000256" key="1">
    <source>
        <dbReference type="ARBA" id="ARBA00004141"/>
    </source>
</evidence>
<sequence length="369" mass="41053">MKEPTLLLLNRRVWIWALIFAGALTLFYLFKGILLPFIVGILVAYLLNPAVLKLETFNIPRILSTTLMILLFFIAIGGLLFFTIPFLKQELLLLAQHLPAYGERLYQTTLPLLEQLNDVIPVKHFNQLKTTASAYFGDMLSWGFKAIASILTNTLALANLLSLVVLTPVIAFYLLRDWPRFTSMLIGLLPLNHTKTIKNQLSLINQTLANYVRGQSLVCLSLAFYYSIGLKITNLDFAFTIGIATGLLAFIPYFGFLLGATVAFGLAFSQFNDWTSIGWVAAVFAVGQGLESYLLTPKFVGERIGLHPVWIIFALLAGGVLFGFLGIIMAMPIAATLSVIVRFTLKKYYASEFYRGISPHKHKAASAQK</sequence>
<protein>
    <submittedName>
        <fullName evidence="7">AI-2E family transporter</fullName>
    </submittedName>
</protein>
<name>A0A8J7TSL6_9PROT</name>
<accession>A0A8J7TSL6</accession>
<feature type="transmembrane region" description="Helical" evidence="6">
    <location>
        <begin position="146"/>
        <end position="175"/>
    </location>
</feature>
<dbReference type="GO" id="GO:0016020">
    <property type="term" value="C:membrane"/>
    <property type="evidence" value="ECO:0007669"/>
    <property type="project" value="UniProtKB-SubCell"/>
</dbReference>
<dbReference type="AlphaFoldDB" id="A0A8J7TSL6"/>
<dbReference type="Proteomes" id="UP000664414">
    <property type="component" value="Unassembled WGS sequence"/>
</dbReference>
<dbReference type="EMBL" id="JAFKGL010000010">
    <property type="protein sequence ID" value="MBN9412481.1"/>
    <property type="molecule type" value="Genomic_DNA"/>
</dbReference>
<evidence type="ECO:0000256" key="4">
    <source>
        <dbReference type="ARBA" id="ARBA00022989"/>
    </source>
</evidence>